<dbReference type="Pfam" id="PF00248">
    <property type="entry name" value="Aldo_ket_red"/>
    <property type="match status" value="1"/>
</dbReference>
<dbReference type="GO" id="GO:0016491">
    <property type="term" value="F:oxidoreductase activity"/>
    <property type="evidence" value="ECO:0007669"/>
    <property type="project" value="UniProtKB-KW"/>
</dbReference>
<dbReference type="PANTHER" id="PTHR43625:SF40">
    <property type="entry name" value="ALDO-KETO REDUCTASE YAKC [NADP(+)]"/>
    <property type="match status" value="1"/>
</dbReference>
<dbReference type="InterPro" id="IPR023210">
    <property type="entry name" value="NADP_OxRdtase_dom"/>
</dbReference>
<proteinExistence type="predicted"/>
<reference evidence="3" key="1">
    <citation type="submission" date="2020-11" db="EMBL/GenBank/DDBJ databases">
        <title>Whole-genome analyses of Nonomuraea sp. K274.</title>
        <authorList>
            <person name="Veyisoglu A."/>
        </authorList>
    </citation>
    <scope>NUCLEOTIDE SEQUENCE</scope>
    <source>
        <strain evidence="3">K274</strain>
    </source>
</reference>
<evidence type="ECO:0000256" key="1">
    <source>
        <dbReference type="ARBA" id="ARBA00023002"/>
    </source>
</evidence>
<protein>
    <submittedName>
        <fullName evidence="3">Aldo/keto reductase</fullName>
    </submittedName>
</protein>
<dbReference type="EMBL" id="JADOGI010000020">
    <property type="protein sequence ID" value="MBF8185917.1"/>
    <property type="molecule type" value="Genomic_DNA"/>
</dbReference>
<dbReference type="CDD" id="cd19076">
    <property type="entry name" value="AKR_AKR13A_13D"/>
    <property type="match status" value="1"/>
</dbReference>
<accession>A0A931EXY3</accession>
<keyword evidence="4" id="KW-1185">Reference proteome</keyword>
<dbReference type="InterPro" id="IPR050791">
    <property type="entry name" value="Aldo-Keto_reductase"/>
</dbReference>
<dbReference type="AlphaFoldDB" id="A0A931EXY3"/>
<dbReference type="InterPro" id="IPR020471">
    <property type="entry name" value="AKR"/>
</dbReference>
<dbReference type="RefSeq" id="WP_195894900.1">
    <property type="nucleotide sequence ID" value="NZ_JADOGI010000020.1"/>
</dbReference>
<evidence type="ECO:0000313" key="4">
    <source>
        <dbReference type="Proteomes" id="UP000605361"/>
    </source>
</evidence>
<comment type="caution">
    <text evidence="3">The sequence shown here is derived from an EMBL/GenBank/DDBJ whole genome shotgun (WGS) entry which is preliminary data.</text>
</comment>
<keyword evidence="1" id="KW-0560">Oxidoreductase</keyword>
<sequence length="325" mass="34716">MKRRVLGNGGPEVSALGLGCMGMSDFYGKGDEKESIAVIHRALDLGMNFLDTADAYGLGANEELVGRAIKDRRDEVVLATKFGIKRDASGSRTVENSPEYIRAACDASLRRLGIDHIDLYYMHRRNPDVPVEESVGAMAELVAAGKVRHLGLSEVSAETLRRASAVHPIAALQSEYSLFARDVEEEIRPVARELDIALVAYSPISRGFLTGTLPPAAELPDDDVRKRMPRNVGENAEHNAALAAEVRKIADAAGVTAAQLALAWVLAQGDDVVPIPGTKRLKYLEENAAAAGITLTAGQLDALAAAVPADAVRGARYPDMSEIGH</sequence>
<gene>
    <name evidence="3" type="ORF">ITP53_09195</name>
</gene>
<dbReference type="InterPro" id="IPR036812">
    <property type="entry name" value="NAD(P)_OxRdtase_dom_sf"/>
</dbReference>
<name>A0A931EXY3_9ACTN</name>
<dbReference type="PANTHER" id="PTHR43625">
    <property type="entry name" value="AFLATOXIN B1 ALDEHYDE REDUCTASE"/>
    <property type="match status" value="1"/>
</dbReference>
<dbReference type="Gene3D" id="3.20.20.100">
    <property type="entry name" value="NADP-dependent oxidoreductase domain"/>
    <property type="match status" value="1"/>
</dbReference>
<dbReference type="Proteomes" id="UP000605361">
    <property type="component" value="Unassembled WGS sequence"/>
</dbReference>
<evidence type="ECO:0000313" key="3">
    <source>
        <dbReference type="EMBL" id="MBF8185917.1"/>
    </source>
</evidence>
<evidence type="ECO:0000259" key="2">
    <source>
        <dbReference type="Pfam" id="PF00248"/>
    </source>
</evidence>
<organism evidence="3 4">
    <name type="scientific">Nonomuraea cypriaca</name>
    <dbReference type="NCBI Taxonomy" id="1187855"/>
    <lineage>
        <taxon>Bacteria</taxon>
        <taxon>Bacillati</taxon>
        <taxon>Actinomycetota</taxon>
        <taxon>Actinomycetes</taxon>
        <taxon>Streptosporangiales</taxon>
        <taxon>Streptosporangiaceae</taxon>
        <taxon>Nonomuraea</taxon>
    </lineage>
</organism>
<feature type="domain" description="NADP-dependent oxidoreductase" evidence="2">
    <location>
        <begin position="16"/>
        <end position="305"/>
    </location>
</feature>
<dbReference type="GO" id="GO:0005737">
    <property type="term" value="C:cytoplasm"/>
    <property type="evidence" value="ECO:0007669"/>
    <property type="project" value="TreeGrafter"/>
</dbReference>
<dbReference type="SUPFAM" id="SSF51430">
    <property type="entry name" value="NAD(P)-linked oxidoreductase"/>
    <property type="match status" value="1"/>
</dbReference>
<dbReference type="PRINTS" id="PR00069">
    <property type="entry name" value="ALDKETRDTASE"/>
</dbReference>